<keyword evidence="2" id="KW-1185">Reference proteome</keyword>
<name>A0ACC1XTI2_MELAZ</name>
<accession>A0ACC1XTI2</accession>
<dbReference type="EMBL" id="CM051400">
    <property type="protein sequence ID" value="KAJ4714744.1"/>
    <property type="molecule type" value="Genomic_DNA"/>
</dbReference>
<proteinExistence type="predicted"/>
<reference evidence="1 2" key="1">
    <citation type="journal article" date="2023" name="Science">
        <title>Complex scaffold remodeling in plant triterpene biosynthesis.</title>
        <authorList>
            <person name="De La Pena R."/>
            <person name="Hodgson H."/>
            <person name="Liu J.C."/>
            <person name="Stephenson M.J."/>
            <person name="Martin A.C."/>
            <person name="Owen C."/>
            <person name="Harkess A."/>
            <person name="Leebens-Mack J."/>
            <person name="Jimenez L.E."/>
            <person name="Osbourn A."/>
            <person name="Sattely E.S."/>
        </authorList>
    </citation>
    <scope>NUCLEOTIDE SEQUENCE [LARGE SCALE GENOMIC DNA]</scope>
    <source>
        <strain evidence="2">cv. JPN11</strain>
        <tissue evidence="1">Leaf</tissue>
    </source>
</reference>
<comment type="caution">
    <text evidence="1">The sequence shown here is derived from an EMBL/GenBank/DDBJ whole genome shotgun (WGS) entry which is preliminary data.</text>
</comment>
<evidence type="ECO:0000313" key="2">
    <source>
        <dbReference type="Proteomes" id="UP001164539"/>
    </source>
</evidence>
<sequence>MAESTDTPPLINQSDSRFDASIPIHFQYETLIMTVVYVDTKSVISTTALLGPDYCEIIVVRHGETAWNVEGKIQGHLDVELMKLGESKQCRASLKLTKMLIQFKRAAVKGALDLKRALETAQTIADRSGVLNVTKDPELRERHLGDLQGLVFRKQPELILLHIKHFYLTRRIKISLVVEKVSINFINAARLHCRGLVGSTWESE</sequence>
<protein>
    <submittedName>
        <fullName evidence="1">Phosphoglycerate mutase-like protein 4</fullName>
    </submittedName>
</protein>
<dbReference type="Proteomes" id="UP001164539">
    <property type="component" value="Chromosome 7"/>
</dbReference>
<evidence type="ECO:0000313" key="1">
    <source>
        <dbReference type="EMBL" id="KAJ4714744.1"/>
    </source>
</evidence>
<organism evidence="1 2">
    <name type="scientific">Melia azedarach</name>
    <name type="common">Chinaberry tree</name>
    <dbReference type="NCBI Taxonomy" id="155640"/>
    <lineage>
        <taxon>Eukaryota</taxon>
        <taxon>Viridiplantae</taxon>
        <taxon>Streptophyta</taxon>
        <taxon>Embryophyta</taxon>
        <taxon>Tracheophyta</taxon>
        <taxon>Spermatophyta</taxon>
        <taxon>Magnoliopsida</taxon>
        <taxon>eudicotyledons</taxon>
        <taxon>Gunneridae</taxon>
        <taxon>Pentapetalae</taxon>
        <taxon>rosids</taxon>
        <taxon>malvids</taxon>
        <taxon>Sapindales</taxon>
        <taxon>Meliaceae</taxon>
        <taxon>Melia</taxon>
    </lineage>
</organism>
<gene>
    <name evidence="1" type="ORF">OWV82_013184</name>
</gene>